<keyword evidence="3" id="KW-1185">Reference proteome</keyword>
<gene>
    <name evidence="2" type="ORF">HBR001_LOCUS2391</name>
</gene>
<dbReference type="PANTHER" id="PTHR31827:SF1">
    <property type="entry name" value="EMB|CAB89363.1"/>
    <property type="match status" value="1"/>
</dbReference>
<protein>
    <recommendedName>
        <fullName evidence="1">WRKY19-like zinc finger domain-containing protein</fullName>
    </recommendedName>
</protein>
<feature type="domain" description="WRKY19-like zinc finger" evidence="1">
    <location>
        <begin position="156"/>
        <end position="178"/>
    </location>
</feature>
<feature type="domain" description="WRKY19-like zinc finger" evidence="1">
    <location>
        <begin position="227"/>
        <end position="250"/>
    </location>
</feature>
<dbReference type="PANTHER" id="PTHR31827">
    <property type="entry name" value="EMB|CAB89363.1"/>
    <property type="match status" value="1"/>
</dbReference>
<dbReference type="Pfam" id="PF24906">
    <property type="entry name" value="Zf_WRKY19"/>
    <property type="match status" value="4"/>
</dbReference>
<sequence>MLLLFDAQQPASSCMNNSSTSDEDVDRSEDWVHQVASGDLEKSDHAVVPTPLLQLAASRHQLANIMNTDTLAVAAAALVGRATAASKSSLAFILDGSADEDQTQLTAGTSFADLMVGSSVFATENRAASVPATAAAVVATTTTTTAEKKAAVKKSRICKFQDCTRYVVNRGLCIGHGGGKRCAVVGCTSSAKNLGVCWKHGGSTKCTADGCENRAKSRGVCWSHGGGRRCSDGNCTKTAVSNGLCWAHGGGKRCVVEGCRKPAYERNGNMCSLHQVPNAGALPTLDSPDRFTG</sequence>
<dbReference type="EMBL" id="CANTFL010000289">
    <property type="protein sequence ID" value="CAI5720476.1"/>
    <property type="molecule type" value="Genomic_DNA"/>
</dbReference>
<dbReference type="AlphaFoldDB" id="A0AAV0TE51"/>
<evidence type="ECO:0000313" key="3">
    <source>
        <dbReference type="Proteomes" id="UP001162031"/>
    </source>
</evidence>
<evidence type="ECO:0000259" key="1">
    <source>
        <dbReference type="Pfam" id="PF24906"/>
    </source>
</evidence>
<accession>A0AAV0TE51</accession>
<feature type="domain" description="WRKY19-like zinc finger" evidence="1">
    <location>
        <begin position="179"/>
        <end position="202"/>
    </location>
</feature>
<proteinExistence type="predicted"/>
<name>A0AAV0TE51_HYABA</name>
<feature type="domain" description="WRKY19-like zinc finger" evidence="1">
    <location>
        <begin position="205"/>
        <end position="226"/>
    </location>
</feature>
<dbReference type="Proteomes" id="UP001162031">
    <property type="component" value="Unassembled WGS sequence"/>
</dbReference>
<reference evidence="2" key="1">
    <citation type="submission" date="2022-12" db="EMBL/GenBank/DDBJ databases">
        <authorList>
            <person name="Webb A."/>
        </authorList>
    </citation>
    <scope>NUCLEOTIDE SEQUENCE</scope>
    <source>
        <strain evidence="2">Hp1</strain>
    </source>
</reference>
<dbReference type="InterPro" id="IPR056866">
    <property type="entry name" value="Znf_WRKY19"/>
</dbReference>
<organism evidence="2 3">
    <name type="scientific">Hyaloperonospora brassicae</name>
    <name type="common">Brassica downy mildew</name>
    <name type="synonym">Peronospora brassicae</name>
    <dbReference type="NCBI Taxonomy" id="162125"/>
    <lineage>
        <taxon>Eukaryota</taxon>
        <taxon>Sar</taxon>
        <taxon>Stramenopiles</taxon>
        <taxon>Oomycota</taxon>
        <taxon>Peronosporomycetes</taxon>
        <taxon>Peronosporales</taxon>
        <taxon>Peronosporaceae</taxon>
        <taxon>Hyaloperonospora</taxon>
    </lineage>
</organism>
<evidence type="ECO:0000313" key="2">
    <source>
        <dbReference type="EMBL" id="CAI5720476.1"/>
    </source>
</evidence>
<comment type="caution">
    <text evidence="2">The sequence shown here is derived from an EMBL/GenBank/DDBJ whole genome shotgun (WGS) entry which is preliminary data.</text>
</comment>